<dbReference type="KEGG" id="xcb:XC_0700"/>
<name>A0A0H2X411_XANC8</name>
<proteinExistence type="predicted"/>
<protein>
    <submittedName>
        <fullName evidence="2">Uncharacterized protein</fullName>
    </submittedName>
</protein>
<organism evidence="2 3">
    <name type="scientific">Xanthomonas campestris pv. campestris (strain 8004)</name>
    <dbReference type="NCBI Taxonomy" id="314565"/>
    <lineage>
        <taxon>Bacteria</taxon>
        <taxon>Pseudomonadati</taxon>
        <taxon>Pseudomonadota</taxon>
        <taxon>Gammaproteobacteria</taxon>
        <taxon>Lysobacterales</taxon>
        <taxon>Lysobacteraceae</taxon>
        <taxon>Xanthomonas</taxon>
    </lineage>
</organism>
<dbReference type="AlphaFoldDB" id="A0A0H2X411"/>
<dbReference type="HOGENOM" id="CLU_1288474_0_0_6"/>
<feature type="region of interest" description="Disordered" evidence="1">
    <location>
        <begin position="56"/>
        <end position="91"/>
    </location>
</feature>
<sequence length="214" mass="24248">MSDTSGSHYIALAQRLAETRAAQLLRDLQLINERTQRELGPLPHGGLLEHVKRKPKPAPWVQPVQPVPALDDNAHTAPRVPMPKRKDPAMSKPMPPSIENGLPAPPVPQKLRELLRDYPELIQRLQDVLDDYIRKPNPLIPFDGAIWALEGRLESFISEAREELDLAHASGDANAVKMAEEKERLTRHARSRNRGMSDLDQLWNYIETHKESLI</sequence>
<evidence type="ECO:0000313" key="3">
    <source>
        <dbReference type="Proteomes" id="UP000000420"/>
    </source>
</evidence>
<feature type="compositionally biased region" description="Low complexity" evidence="1">
    <location>
        <begin position="59"/>
        <end position="69"/>
    </location>
</feature>
<gene>
    <name evidence="2" type="ordered locus">XC_0700</name>
</gene>
<evidence type="ECO:0000256" key="1">
    <source>
        <dbReference type="SAM" id="MobiDB-lite"/>
    </source>
</evidence>
<evidence type="ECO:0000313" key="2">
    <source>
        <dbReference type="EMBL" id="AAY47778.1"/>
    </source>
</evidence>
<accession>A0A0H2X411</accession>
<dbReference type="RefSeq" id="WP_011269504.1">
    <property type="nucleotide sequence ID" value="NC_007086.1"/>
</dbReference>
<dbReference type="EMBL" id="CP000050">
    <property type="protein sequence ID" value="AAY47778.1"/>
    <property type="molecule type" value="Genomic_DNA"/>
</dbReference>
<reference evidence="2 3" key="1">
    <citation type="journal article" date="2005" name="Genome Res.">
        <title>Comparative and functional genomic analyses of the pathogenicity of phytopathogen Xanthomonas campestris pv. campestris.</title>
        <authorList>
            <person name="Qian W."/>
            <person name="Jia Y."/>
            <person name="Ren S.X."/>
            <person name="He Y.Q."/>
            <person name="Feng J.X."/>
            <person name="Lu L.F."/>
            <person name="Sun Q."/>
            <person name="Ying G."/>
            <person name="Tang D.J."/>
            <person name="Tang H."/>
            <person name="Wu W."/>
            <person name="Hao P."/>
            <person name="Wang L."/>
            <person name="Jiang B.L."/>
            <person name="Zeng S."/>
            <person name="Gu W.Y."/>
            <person name="Lu G."/>
            <person name="Rong L."/>
            <person name="Tian Y."/>
            <person name="Yao Z."/>
            <person name="Fu G."/>
            <person name="Chen B."/>
            <person name="Fang R."/>
            <person name="Qiang B."/>
            <person name="Chen Z."/>
            <person name="Zhao G.P."/>
            <person name="Tang J.L."/>
            <person name="He C."/>
        </authorList>
    </citation>
    <scope>NUCLEOTIDE SEQUENCE [LARGE SCALE GENOMIC DNA]</scope>
    <source>
        <strain evidence="2 3">8004</strain>
    </source>
</reference>
<dbReference type="Proteomes" id="UP000000420">
    <property type="component" value="Chromosome"/>
</dbReference>
<dbReference type="GeneID" id="58012003"/>